<dbReference type="SMART" id="SM00974">
    <property type="entry name" value="T5orf172"/>
    <property type="match status" value="1"/>
</dbReference>
<proteinExistence type="predicted"/>
<evidence type="ECO:0000313" key="3">
    <source>
        <dbReference type="Proteomes" id="UP000590542"/>
    </source>
</evidence>
<evidence type="ECO:0000313" key="2">
    <source>
        <dbReference type="EMBL" id="NMB91246.1"/>
    </source>
</evidence>
<evidence type="ECO:0000259" key="1">
    <source>
        <dbReference type="SMART" id="SM00974"/>
    </source>
</evidence>
<dbReference type="Pfam" id="PF13455">
    <property type="entry name" value="MUG113"/>
    <property type="match status" value="1"/>
</dbReference>
<reference evidence="2 3" key="1">
    <citation type="journal article" date="2020" name="Biotechnol. Biofuels">
        <title>New insights from the biogas microbiome by comprehensive genome-resolved metagenomics of nearly 1600 species originating from multiple anaerobic digesters.</title>
        <authorList>
            <person name="Campanaro S."/>
            <person name="Treu L."/>
            <person name="Rodriguez-R L.M."/>
            <person name="Kovalovszki A."/>
            <person name="Ziels R.M."/>
            <person name="Maus I."/>
            <person name="Zhu X."/>
            <person name="Kougias P.G."/>
            <person name="Basile A."/>
            <person name="Luo G."/>
            <person name="Schluter A."/>
            <person name="Konstantinidis K.T."/>
            <person name="Angelidaki I."/>
        </authorList>
    </citation>
    <scope>NUCLEOTIDE SEQUENCE [LARGE SCALE GENOMIC DNA]</scope>
    <source>
        <strain evidence="2">AS27yjCOA_202</strain>
    </source>
</reference>
<organism evidence="2 3">
    <name type="scientific">candidate division WWE3 bacterium</name>
    <dbReference type="NCBI Taxonomy" id="2053526"/>
    <lineage>
        <taxon>Bacteria</taxon>
        <taxon>Katanobacteria</taxon>
    </lineage>
</organism>
<comment type="caution">
    <text evidence="2">The sequence shown here is derived from an EMBL/GenBank/DDBJ whole genome shotgun (WGS) entry which is preliminary data.</text>
</comment>
<dbReference type="EMBL" id="JAAZNV010000004">
    <property type="protein sequence ID" value="NMB91246.1"/>
    <property type="molecule type" value="Genomic_DNA"/>
</dbReference>
<gene>
    <name evidence="2" type="ORF">GYA37_00150</name>
</gene>
<dbReference type="AlphaFoldDB" id="A0A7X9E691"/>
<sequence length="347" mass="41428">MNKAKLKYKAKTVEDIKDLIEEGYDPNDMLDYYYVELTKDARQIKKYREQFVYLLENYGNIIELRGKEGTVYKNQGLYEWIIDHFWSKHFQDDEYRPGFANSYGIILDKLSHYKRPIPQTIIFYTFIAIQRESELNSELIINQPIYLRNYAKYFWLARDEFPDLFKVSCNLWPAFIRDRGTLSLKTILKAVDDRIYFDELPDDKPKKPYSPPPKPPKYIPESLEDLISHVHKESTFLNNQIYFIVDEECRFVKIGISRNPESRVKDLQSGNPIRLEVAYHFPGDGEGEKELHRYLKDYRTIGEWFRVKDELEEFLNSLGYDGRSHVTTGMKPQHDFNRKSELDKFFK</sequence>
<accession>A0A7X9E691</accession>
<dbReference type="InterPro" id="IPR018306">
    <property type="entry name" value="Phage_T5_Orf172_DNA-bd"/>
</dbReference>
<protein>
    <recommendedName>
        <fullName evidence="1">Bacteriophage T5 Orf172 DNA-binding domain-containing protein</fullName>
    </recommendedName>
</protein>
<dbReference type="Proteomes" id="UP000590542">
    <property type="component" value="Unassembled WGS sequence"/>
</dbReference>
<name>A0A7X9E691_UNCKA</name>
<feature type="domain" description="Bacteriophage T5 Orf172 DNA-binding" evidence="1">
    <location>
        <begin position="246"/>
        <end position="318"/>
    </location>
</feature>